<comment type="caution">
    <text evidence="1">The sequence shown here is derived from an EMBL/GenBank/DDBJ whole genome shotgun (WGS) entry which is preliminary data.</text>
</comment>
<protein>
    <recommendedName>
        <fullName evidence="3">Actin-like protein 7B</fullName>
    </recommendedName>
</protein>
<reference evidence="1 2" key="1">
    <citation type="submission" date="2020-02" db="EMBL/GenBank/DDBJ databases">
        <title>Draft genome sequence of Haematococcus lacustris strain NIES-144.</title>
        <authorList>
            <person name="Morimoto D."/>
            <person name="Nakagawa S."/>
            <person name="Yoshida T."/>
            <person name="Sawayama S."/>
        </authorList>
    </citation>
    <scope>NUCLEOTIDE SEQUENCE [LARGE SCALE GENOMIC DNA]</scope>
    <source>
        <strain evidence="1 2">NIES-144</strain>
    </source>
</reference>
<organism evidence="1 2">
    <name type="scientific">Haematococcus lacustris</name>
    <name type="common">Green alga</name>
    <name type="synonym">Haematococcus pluvialis</name>
    <dbReference type="NCBI Taxonomy" id="44745"/>
    <lineage>
        <taxon>Eukaryota</taxon>
        <taxon>Viridiplantae</taxon>
        <taxon>Chlorophyta</taxon>
        <taxon>core chlorophytes</taxon>
        <taxon>Chlorophyceae</taxon>
        <taxon>CS clade</taxon>
        <taxon>Chlamydomonadales</taxon>
        <taxon>Haematococcaceae</taxon>
        <taxon>Haematococcus</taxon>
    </lineage>
</organism>
<dbReference type="Pfam" id="PF00022">
    <property type="entry name" value="Actin"/>
    <property type="match status" value="1"/>
</dbReference>
<evidence type="ECO:0008006" key="3">
    <source>
        <dbReference type="Google" id="ProtNLM"/>
    </source>
</evidence>
<dbReference type="Gene3D" id="3.30.420.40">
    <property type="match status" value="1"/>
</dbReference>
<evidence type="ECO:0000313" key="1">
    <source>
        <dbReference type="EMBL" id="GFH11382.1"/>
    </source>
</evidence>
<evidence type="ECO:0000313" key="2">
    <source>
        <dbReference type="Proteomes" id="UP000485058"/>
    </source>
</evidence>
<dbReference type="EMBL" id="BLLF01000397">
    <property type="protein sequence ID" value="GFH11382.1"/>
    <property type="molecule type" value="Genomic_DNA"/>
</dbReference>
<dbReference type="PANTHER" id="PTHR11937">
    <property type="entry name" value="ACTIN"/>
    <property type="match status" value="1"/>
</dbReference>
<sequence>MFEVFNVNGLYVQDQATLTLYALGKLTGCVVDIGYEKSDIATVTDGQVNQHSVRRLPYGSLHLSHLLAHLLQQRQGEAVSTQPSSHSSLGLGSTPAQWLMEQCCSVAESEEECEQQAGNPSVFCLPDGQQISVGSEGRMAQCLGAGVQAAEALLRPALLATVLGDPALSAALGLSSSGQQEPGEAASCPGLPEVVVECVGSVYDVLNKRAGHIKDVCVCGGGSLLPGLAPRLLRELA</sequence>
<dbReference type="Gene3D" id="3.90.640.10">
    <property type="entry name" value="Actin, Chain A, domain 4"/>
    <property type="match status" value="1"/>
</dbReference>
<dbReference type="SUPFAM" id="SSF53067">
    <property type="entry name" value="Actin-like ATPase domain"/>
    <property type="match status" value="2"/>
</dbReference>
<dbReference type="InterPro" id="IPR043129">
    <property type="entry name" value="ATPase_NBD"/>
</dbReference>
<name>A0A699Z7A8_HAELA</name>
<dbReference type="InterPro" id="IPR004000">
    <property type="entry name" value="Actin"/>
</dbReference>
<accession>A0A699Z7A8</accession>
<proteinExistence type="predicted"/>
<dbReference type="AlphaFoldDB" id="A0A699Z7A8"/>
<dbReference type="Proteomes" id="UP000485058">
    <property type="component" value="Unassembled WGS sequence"/>
</dbReference>
<keyword evidence="2" id="KW-1185">Reference proteome</keyword>
<gene>
    <name evidence="1" type="ORF">HaLaN_06870</name>
</gene>